<evidence type="ECO:0008006" key="4">
    <source>
        <dbReference type="Google" id="ProtNLM"/>
    </source>
</evidence>
<proteinExistence type="predicted"/>
<dbReference type="Proteomes" id="UP001364617">
    <property type="component" value="Unassembled WGS sequence"/>
</dbReference>
<feature type="region of interest" description="Disordered" evidence="1">
    <location>
        <begin position="98"/>
        <end position="122"/>
    </location>
</feature>
<organism evidence="2 3">
    <name type="scientific">Phoxinus phoxinus</name>
    <name type="common">Eurasian minnow</name>
    <dbReference type="NCBI Taxonomy" id="58324"/>
    <lineage>
        <taxon>Eukaryota</taxon>
        <taxon>Metazoa</taxon>
        <taxon>Chordata</taxon>
        <taxon>Craniata</taxon>
        <taxon>Vertebrata</taxon>
        <taxon>Euteleostomi</taxon>
        <taxon>Actinopterygii</taxon>
        <taxon>Neopterygii</taxon>
        <taxon>Teleostei</taxon>
        <taxon>Ostariophysi</taxon>
        <taxon>Cypriniformes</taxon>
        <taxon>Leuciscidae</taxon>
        <taxon>Phoxininae</taxon>
        <taxon>Phoxinus</taxon>
    </lineage>
</organism>
<evidence type="ECO:0000313" key="2">
    <source>
        <dbReference type="EMBL" id="KAK7174097.1"/>
    </source>
</evidence>
<evidence type="ECO:0000256" key="1">
    <source>
        <dbReference type="SAM" id="MobiDB-lite"/>
    </source>
</evidence>
<gene>
    <name evidence="2" type="ORF">R3I93_001314</name>
</gene>
<accession>A0AAN9HFX0</accession>
<dbReference type="AlphaFoldDB" id="A0AAN9HFX0"/>
<sequence length="122" mass="13679">MEQKLADPTFHKQVVGVVAEIGGRTFDEATRRMMAFLLDHSLSREYNFVGRHGKREFRGLKLFEVVYGSLKKNALTNQITRRDAEKAVSKWLIGARDRGGNRTARARGGEQDGAVGRATTED</sequence>
<dbReference type="PANTHER" id="PTHR34153:SF2">
    <property type="entry name" value="SI:CH211-262H13.3-RELATED"/>
    <property type="match status" value="1"/>
</dbReference>
<reference evidence="2 3" key="1">
    <citation type="submission" date="2024-02" db="EMBL/GenBank/DDBJ databases">
        <title>Chromosome-level genome assembly of the Eurasian Minnow (Phoxinus phoxinus).</title>
        <authorList>
            <person name="Oriowo T.O."/>
            <person name="Martin S."/>
            <person name="Stange M."/>
            <person name="Chrysostomakis Y."/>
            <person name="Brown T."/>
            <person name="Winkler S."/>
            <person name="Kukowka S."/>
            <person name="Myers E.W."/>
            <person name="Bohne A."/>
        </authorList>
    </citation>
    <scope>NUCLEOTIDE SEQUENCE [LARGE SCALE GENOMIC DNA]</scope>
    <source>
        <strain evidence="2">ZFMK-TIS-60720</strain>
        <tissue evidence="2">Whole Organism</tissue>
    </source>
</reference>
<name>A0AAN9HFX0_9TELE</name>
<dbReference type="PANTHER" id="PTHR34153">
    <property type="entry name" value="SI:CH211-262H13.3-RELATED-RELATED"/>
    <property type="match status" value="1"/>
</dbReference>
<keyword evidence="3" id="KW-1185">Reference proteome</keyword>
<dbReference type="EMBL" id="JAYKXH010000002">
    <property type="protein sequence ID" value="KAK7174097.1"/>
    <property type="molecule type" value="Genomic_DNA"/>
</dbReference>
<evidence type="ECO:0000313" key="3">
    <source>
        <dbReference type="Proteomes" id="UP001364617"/>
    </source>
</evidence>
<comment type="caution">
    <text evidence="2">The sequence shown here is derived from an EMBL/GenBank/DDBJ whole genome shotgun (WGS) entry which is preliminary data.</text>
</comment>
<protein>
    <recommendedName>
        <fullName evidence="4">DUF4806 domain-containing protein</fullName>
    </recommendedName>
</protein>